<evidence type="ECO:0000256" key="1">
    <source>
        <dbReference type="ARBA" id="ARBA00022618"/>
    </source>
</evidence>
<name>A0AAD7XNX8_9STRA</name>
<keyword evidence="2" id="KW-0131">Cell cycle</keyword>
<keyword evidence="1" id="KW-0132">Cell division</keyword>
<dbReference type="InterPro" id="IPR016024">
    <property type="entry name" value="ARM-type_fold"/>
</dbReference>
<dbReference type="SUPFAM" id="SSF48371">
    <property type="entry name" value="ARM repeat"/>
    <property type="match status" value="1"/>
</dbReference>
<dbReference type="InterPro" id="IPR019156">
    <property type="entry name" value="Ataxin-10_domain"/>
</dbReference>
<dbReference type="EMBL" id="JAQMWT010000366">
    <property type="protein sequence ID" value="KAJ8602794.1"/>
    <property type="molecule type" value="Genomic_DNA"/>
</dbReference>
<evidence type="ECO:0000259" key="3">
    <source>
        <dbReference type="Pfam" id="PF09759"/>
    </source>
</evidence>
<dbReference type="PANTHER" id="PTHR13255">
    <property type="entry name" value="ATAXIN-10"/>
    <property type="match status" value="1"/>
</dbReference>
<protein>
    <recommendedName>
        <fullName evidence="3">Ataxin-10 domain-containing protein</fullName>
    </recommendedName>
</protein>
<keyword evidence="5" id="KW-1185">Reference proteome</keyword>
<dbReference type="Proteomes" id="UP001230188">
    <property type="component" value="Unassembled WGS sequence"/>
</dbReference>
<organism evidence="4 5">
    <name type="scientific">Chrysophaeum taylorii</name>
    <dbReference type="NCBI Taxonomy" id="2483200"/>
    <lineage>
        <taxon>Eukaryota</taxon>
        <taxon>Sar</taxon>
        <taxon>Stramenopiles</taxon>
        <taxon>Ochrophyta</taxon>
        <taxon>Pelagophyceae</taxon>
        <taxon>Pelagomonadales</taxon>
        <taxon>Pelagomonadaceae</taxon>
        <taxon>Chrysophaeum</taxon>
    </lineage>
</organism>
<dbReference type="AlphaFoldDB" id="A0AAD7XNX8"/>
<proteinExistence type="predicted"/>
<evidence type="ECO:0000256" key="2">
    <source>
        <dbReference type="ARBA" id="ARBA00023306"/>
    </source>
</evidence>
<evidence type="ECO:0000313" key="5">
    <source>
        <dbReference type="Proteomes" id="UP001230188"/>
    </source>
</evidence>
<accession>A0AAD7XNX8</accession>
<comment type="caution">
    <text evidence="4">The sequence shown here is derived from an EMBL/GenBank/DDBJ whole genome shotgun (WGS) entry which is preliminary data.</text>
</comment>
<gene>
    <name evidence="4" type="ORF">CTAYLR_002602</name>
</gene>
<dbReference type="GO" id="GO:0005829">
    <property type="term" value="C:cytosol"/>
    <property type="evidence" value="ECO:0007669"/>
    <property type="project" value="TreeGrafter"/>
</dbReference>
<dbReference type="PANTHER" id="PTHR13255:SF0">
    <property type="entry name" value="ATAXIN-10"/>
    <property type="match status" value="1"/>
</dbReference>
<feature type="domain" description="Ataxin-10" evidence="3">
    <location>
        <begin position="185"/>
        <end position="253"/>
    </location>
</feature>
<sequence length="291" mass="31781">MELAEIRKLRDARSAEGVEESTVKELWKLVDEPKVSRTAAQCLSNLAVAGLRDWVWAHRRRGSEPLVLAVLYNCIDDPRAVELAGECVLGPGGEWAYLLACAFCRRGAASVAARDPNFLRLALQAVETEEDGVFCEEDDVAVAALRTPLGLEIAAAASVLEKRAPLLRAAGAIDLATDRIDEVAAVRLVANLCFVDPEARDRAFPAIPGILDHCGSLVPLAREWAIFAIRGLCCENERNRDYIRSLQPQAVASVPPGVAAELVEDPQSGRARLRVERRERAAPDSSDRRRN</sequence>
<dbReference type="InterPro" id="IPR051374">
    <property type="entry name" value="Ataxin-10/CTR86_families"/>
</dbReference>
<reference evidence="4" key="1">
    <citation type="submission" date="2023-01" db="EMBL/GenBank/DDBJ databases">
        <title>Metagenome sequencing of chrysophaentin producing Chrysophaeum taylorii.</title>
        <authorList>
            <person name="Davison J."/>
            <person name="Bewley C."/>
        </authorList>
    </citation>
    <scope>NUCLEOTIDE SEQUENCE</scope>
    <source>
        <strain evidence="4">NIES-1699</strain>
    </source>
</reference>
<dbReference type="Pfam" id="PF09759">
    <property type="entry name" value="Atx10homo_assoc"/>
    <property type="match status" value="1"/>
</dbReference>
<evidence type="ECO:0000313" key="4">
    <source>
        <dbReference type="EMBL" id="KAJ8602794.1"/>
    </source>
</evidence>
<dbReference type="GO" id="GO:0051301">
    <property type="term" value="P:cell division"/>
    <property type="evidence" value="ECO:0007669"/>
    <property type="project" value="UniProtKB-KW"/>
</dbReference>